<accession>A0AAN6MFC6</accession>
<organism evidence="1 2">
    <name type="scientific">Staphylotrichum tortipilum</name>
    <dbReference type="NCBI Taxonomy" id="2831512"/>
    <lineage>
        <taxon>Eukaryota</taxon>
        <taxon>Fungi</taxon>
        <taxon>Dikarya</taxon>
        <taxon>Ascomycota</taxon>
        <taxon>Pezizomycotina</taxon>
        <taxon>Sordariomycetes</taxon>
        <taxon>Sordariomycetidae</taxon>
        <taxon>Sordariales</taxon>
        <taxon>Chaetomiaceae</taxon>
        <taxon>Staphylotrichum</taxon>
    </lineage>
</organism>
<gene>
    <name evidence="1" type="ORF">C8A05DRAFT_17776</name>
</gene>
<dbReference type="Proteomes" id="UP001303889">
    <property type="component" value="Unassembled WGS sequence"/>
</dbReference>
<protein>
    <submittedName>
        <fullName evidence="1">Uncharacterized protein</fullName>
    </submittedName>
</protein>
<name>A0AAN6MFC6_9PEZI</name>
<comment type="caution">
    <text evidence="1">The sequence shown here is derived from an EMBL/GenBank/DDBJ whole genome shotgun (WGS) entry which is preliminary data.</text>
</comment>
<reference evidence="1" key="2">
    <citation type="submission" date="2023-05" db="EMBL/GenBank/DDBJ databases">
        <authorList>
            <consortium name="Lawrence Berkeley National Laboratory"/>
            <person name="Steindorff A."/>
            <person name="Hensen N."/>
            <person name="Bonometti L."/>
            <person name="Westerberg I."/>
            <person name="Brannstrom I.O."/>
            <person name="Guillou S."/>
            <person name="Cros-Aarteil S."/>
            <person name="Calhoun S."/>
            <person name="Haridas S."/>
            <person name="Kuo A."/>
            <person name="Mondo S."/>
            <person name="Pangilinan J."/>
            <person name="Riley R."/>
            <person name="Labutti K."/>
            <person name="Andreopoulos B."/>
            <person name="Lipzen A."/>
            <person name="Chen C."/>
            <person name="Yanf M."/>
            <person name="Daum C."/>
            <person name="Ng V."/>
            <person name="Clum A."/>
            <person name="Ohm R."/>
            <person name="Martin F."/>
            <person name="Silar P."/>
            <person name="Natvig D."/>
            <person name="Lalanne C."/>
            <person name="Gautier V."/>
            <person name="Ament-Velasquez S.L."/>
            <person name="Kruys A."/>
            <person name="Hutchinson M.I."/>
            <person name="Powell A.J."/>
            <person name="Barry K."/>
            <person name="Miller A.N."/>
            <person name="Grigoriev I.V."/>
            <person name="Debuchy R."/>
            <person name="Gladieux P."/>
            <person name="Thoren M.H."/>
            <person name="Johannesson H."/>
        </authorList>
    </citation>
    <scope>NUCLEOTIDE SEQUENCE</scope>
    <source>
        <strain evidence="1">CBS 103.79</strain>
    </source>
</reference>
<dbReference type="AlphaFoldDB" id="A0AAN6MFC6"/>
<reference evidence="1" key="1">
    <citation type="journal article" date="2023" name="Mol. Phylogenet. Evol.">
        <title>Genome-scale phylogeny and comparative genomics of the fungal order Sordariales.</title>
        <authorList>
            <person name="Hensen N."/>
            <person name="Bonometti L."/>
            <person name="Westerberg I."/>
            <person name="Brannstrom I.O."/>
            <person name="Guillou S."/>
            <person name="Cros-Aarteil S."/>
            <person name="Calhoun S."/>
            <person name="Haridas S."/>
            <person name="Kuo A."/>
            <person name="Mondo S."/>
            <person name="Pangilinan J."/>
            <person name="Riley R."/>
            <person name="LaButti K."/>
            <person name="Andreopoulos B."/>
            <person name="Lipzen A."/>
            <person name="Chen C."/>
            <person name="Yan M."/>
            <person name="Daum C."/>
            <person name="Ng V."/>
            <person name="Clum A."/>
            <person name="Steindorff A."/>
            <person name="Ohm R.A."/>
            <person name="Martin F."/>
            <person name="Silar P."/>
            <person name="Natvig D.O."/>
            <person name="Lalanne C."/>
            <person name="Gautier V."/>
            <person name="Ament-Velasquez S.L."/>
            <person name="Kruys A."/>
            <person name="Hutchinson M.I."/>
            <person name="Powell A.J."/>
            <person name="Barry K."/>
            <person name="Miller A.N."/>
            <person name="Grigoriev I.V."/>
            <person name="Debuchy R."/>
            <person name="Gladieux P."/>
            <person name="Hiltunen Thoren M."/>
            <person name="Johannesson H."/>
        </authorList>
    </citation>
    <scope>NUCLEOTIDE SEQUENCE</scope>
    <source>
        <strain evidence="1">CBS 103.79</strain>
    </source>
</reference>
<sequence length="70" mass="7388">MDPDSCGCVPSADGRLYQPVTCTVCGGSMRSQCARCGNQGTVWYPCPHRRSTGAQYAGYQSSQSSQSSSS</sequence>
<evidence type="ECO:0000313" key="2">
    <source>
        <dbReference type="Proteomes" id="UP001303889"/>
    </source>
</evidence>
<evidence type="ECO:0000313" key="1">
    <source>
        <dbReference type="EMBL" id="KAK3899857.1"/>
    </source>
</evidence>
<dbReference type="EMBL" id="MU855732">
    <property type="protein sequence ID" value="KAK3899857.1"/>
    <property type="molecule type" value="Genomic_DNA"/>
</dbReference>
<keyword evidence="2" id="KW-1185">Reference proteome</keyword>
<proteinExistence type="predicted"/>